<gene>
    <name evidence="6" type="ORF">V6U78_01360</name>
</gene>
<dbReference type="GO" id="GO:0008745">
    <property type="term" value="F:N-acetylmuramoyl-L-alanine amidase activity"/>
    <property type="evidence" value="ECO:0007669"/>
    <property type="project" value="UniProtKB-EC"/>
</dbReference>
<dbReference type="InterPro" id="IPR036779">
    <property type="entry name" value="LysM_dom_sf"/>
</dbReference>
<feature type="chain" id="PRO_5045066289" description="N-acetylmuramoyl-L-alanine amidase" evidence="4">
    <location>
        <begin position="29"/>
        <end position="449"/>
    </location>
</feature>
<dbReference type="Gene3D" id="3.10.350.10">
    <property type="entry name" value="LysM domain"/>
    <property type="match status" value="1"/>
</dbReference>
<dbReference type="Pfam" id="PF01520">
    <property type="entry name" value="Amidase_3"/>
    <property type="match status" value="1"/>
</dbReference>
<dbReference type="InterPro" id="IPR050695">
    <property type="entry name" value="N-acetylmuramoyl_amidase_3"/>
</dbReference>
<evidence type="ECO:0000256" key="3">
    <source>
        <dbReference type="ARBA" id="ARBA00022801"/>
    </source>
</evidence>
<name>A0ABW8PTX2_9GAMM</name>
<dbReference type="SMART" id="SM00646">
    <property type="entry name" value="Ami_3"/>
    <property type="match status" value="1"/>
</dbReference>
<dbReference type="Gene3D" id="3.40.630.40">
    <property type="entry name" value="Zn-dependent exopeptidases"/>
    <property type="match status" value="1"/>
</dbReference>
<organism evidence="6 7">
    <name type="scientific">Marinospirillum alkalitolerans</name>
    <dbReference type="NCBI Taxonomy" id="3123374"/>
    <lineage>
        <taxon>Bacteria</taxon>
        <taxon>Pseudomonadati</taxon>
        <taxon>Pseudomonadota</taxon>
        <taxon>Gammaproteobacteria</taxon>
        <taxon>Oceanospirillales</taxon>
        <taxon>Oceanospirillaceae</taxon>
        <taxon>Marinospirillum</taxon>
    </lineage>
</organism>
<feature type="domain" description="LysM" evidence="5">
    <location>
        <begin position="403"/>
        <end position="446"/>
    </location>
</feature>
<dbReference type="InterPro" id="IPR021731">
    <property type="entry name" value="AMIN_dom"/>
</dbReference>
<dbReference type="PANTHER" id="PTHR30404">
    <property type="entry name" value="N-ACETYLMURAMOYL-L-ALANINE AMIDASE"/>
    <property type="match status" value="1"/>
</dbReference>
<proteinExistence type="predicted"/>
<dbReference type="CDD" id="cd00118">
    <property type="entry name" value="LysM"/>
    <property type="match status" value="1"/>
</dbReference>
<evidence type="ECO:0000256" key="1">
    <source>
        <dbReference type="ARBA" id="ARBA00001561"/>
    </source>
</evidence>
<evidence type="ECO:0000313" key="6">
    <source>
        <dbReference type="EMBL" id="MFK7159685.1"/>
    </source>
</evidence>
<keyword evidence="3 6" id="KW-0378">Hydrolase</keyword>
<evidence type="ECO:0000259" key="5">
    <source>
        <dbReference type="PROSITE" id="PS51782"/>
    </source>
</evidence>
<keyword evidence="4" id="KW-0732">Signal</keyword>
<accession>A0ABW8PTX2</accession>
<keyword evidence="7" id="KW-1185">Reference proteome</keyword>
<dbReference type="Pfam" id="PF01476">
    <property type="entry name" value="LysM"/>
    <property type="match status" value="1"/>
</dbReference>
<dbReference type="PROSITE" id="PS51782">
    <property type="entry name" value="LYSM"/>
    <property type="match status" value="1"/>
</dbReference>
<dbReference type="SUPFAM" id="SSF54106">
    <property type="entry name" value="LysM domain"/>
    <property type="match status" value="1"/>
</dbReference>
<dbReference type="SMART" id="SM00257">
    <property type="entry name" value="LysM"/>
    <property type="match status" value="1"/>
</dbReference>
<reference evidence="6 7" key="1">
    <citation type="submission" date="2024-02" db="EMBL/GenBank/DDBJ databases">
        <title>Marinospirillum sp. MEB 164 isolated from Lonar lake sediment.</title>
        <authorList>
            <person name="Joshi A."/>
            <person name="Thite S."/>
        </authorList>
    </citation>
    <scope>NUCLEOTIDE SEQUENCE [LARGE SCALE GENOMIC DNA]</scope>
    <source>
        <strain evidence="6 7">MEB164</strain>
    </source>
</reference>
<dbReference type="Pfam" id="PF11741">
    <property type="entry name" value="AMIN"/>
    <property type="match status" value="1"/>
</dbReference>
<sequence>MKSVCALLNRRWLSLCLLLLFFTADLQAQQRIEGLRVWPAPDHTRLVFDLNGPIQHRVFMLENPRRLVIDMQQVRLNSPLSPSLDGTPIQRVRSAVRDQHHLRVVLDLSQEVQPRSFLLRPNQQYGHRLVVDLVMPDQVSPTQRAASVARQAQRGRDPRRIVVAIDPGHGGEDPGAIGPAGTREKLVVFAIAQEVARLLDADPAFETVLTRTGDYYVGLRQRVEIAREARADLFVSIHADAYRSPQPRGSSVYVLSQRGATSESARWLADAENRADLIGGVEGLLTLDDKDEVLANVLVDLSMTATLSESLNAGGRVLRQMGQINRLHKRNVEQANFLVLRSPDLPSMLIEAGFISNPQEEQRLRDRQYQRQMARQIAQGIQEYFRDHPPPNTLLAAQESPARDYVIRRGDTLSEIARRNGVDIGELRRLNGLSNDVIQVGQRLRIPAS</sequence>
<dbReference type="InterPro" id="IPR018392">
    <property type="entry name" value="LysM"/>
</dbReference>
<evidence type="ECO:0000256" key="4">
    <source>
        <dbReference type="SAM" id="SignalP"/>
    </source>
</evidence>
<dbReference type="InterPro" id="IPR002508">
    <property type="entry name" value="MurNAc-LAA_cat"/>
</dbReference>
<comment type="catalytic activity">
    <reaction evidence="1">
        <text>Hydrolyzes the link between N-acetylmuramoyl residues and L-amino acid residues in certain cell-wall glycopeptides.</text>
        <dbReference type="EC" id="3.5.1.28"/>
    </reaction>
</comment>
<dbReference type="EMBL" id="JBANFI010000001">
    <property type="protein sequence ID" value="MFK7159685.1"/>
    <property type="molecule type" value="Genomic_DNA"/>
</dbReference>
<comment type="caution">
    <text evidence="6">The sequence shown here is derived from an EMBL/GenBank/DDBJ whole genome shotgun (WGS) entry which is preliminary data.</text>
</comment>
<dbReference type="Gene3D" id="2.60.40.3500">
    <property type="match status" value="1"/>
</dbReference>
<dbReference type="PANTHER" id="PTHR30404:SF0">
    <property type="entry name" value="N-ACETYLMURAMOYL-L-ALANINE AMIDASE AMIC"/>
    <property type="match status" value="1"/>
</dbReference>
<dbReference type="SUPFAM" id="SSF53187">
    <property type="entry name" value="Zn-dependent exopeptidases"/>
    <property type="match status" value="1"/>
</dbReference>
<evidence type="ECO:0000256" key="2">
    <source>
        <dbReference type="ARBA" id="ARBA00011901"/>
    </source>
</evidence>
<feature type="signal peptide" evidence="4">
    <location>
        <begin position="1"/>
        <end position="28"/>
    </location>
</feature>
<dbReference type="Proteomes" id="UP001621714">
    <property type="component" value="Unassembled WGS sequence"/>
</dbReference>
<dbReference type="RefSeq" id="WP_405336422.1">
    <property type="nucleotide sequence ID" value="NZ_JBANFI010000001.1"/>
</dbReference>
<protein>
    <recommendedName>
        <fullName evidence="2">N-acetylmuramoyl-L-alanine amidase</fullName>
        <ecNumber evidence="2">3.5.1.28</ecNumber>
    </recommendedName>
</protein>
<dbReference type="EC" id="3.5.1.28" evidence="2"/>
<evidence type="ECO:0000313" key="7">
    <source>
        <dbReference type="Proteomes" id="UP001621714"/>
    </source>
</evidence>
<dbReference type="CDD" id="cd02696">
    <property type="entry name" value="MurNAc-LAA"/>
    <property type="match status" value="1"/>
</dbReference>